<proteinExistence type="predicted"/>
<accession>A0A173T1X8</accession>
<name>A0A173T1X8_ANAHA</name>
<evidence type="ECO:0000256" key="1">
    <source>
        <dbReference type="SAM" id="Phobius"/>
    </source>
</evidence>
<reference evidence="2 3" key="1">
    <citation type="submission" date="2015-09" db="EMBL/GenBank/DDBJ databases">
        <authorList>
            <consortium name="Pathogen Informatics"/>
        </authorList>
    </citation>
    <scope>NUCLEOTIDE SEQUENCE [LARGE SCALE GENOMIC DNA]</scope>
    <source>
        <strain evidence="2 3">2789STDY5608868</strain>
    </source>
</reference>
<evidence type="ECO:0000313" key="2">
    <source>
        <dbReference type="EMBL" id="CUM95967.1"/>
    </source>
</evidence>
<feature type="transmembrane region" description="Helical" evidence="1">
    <location>
        <begin position="197"/>
        <end position="217"/>
    </location>
</feature>
<keyword evidence="1" id="KW-0472">Membrane</keyword>
<evidence type="ECO:0000313" key="3">
    <source>
        <dbReference type="Proteomes" id="UP000095598"/>
    </source>
</evidence>
<dbReference type="AlphaFoldDB" id="A0A173T1X8"/>
<keyword evidence="1" id="KW-0812">Transmembrane</keyword>
<dbReference type="Proteomes" id="UP000095598">
    <property type="component" value="Unassembled WGS sequence"/>
</dbReference>
<feature type="transmembrane region" description="Helical" evidence="1">
    <location>
        <begin position="283"/>
        <end position="302"/>
    </location>
</feature>
<organism evidence="2 3">
    <name type="scientific">Anaerostipes hadrus</name>
    <dbReference type="NCBI Taxonomy" id="649756"/>
    <lineage>
        <taxon>Bacteria</taxon>
        <taxon>Bacillati</taxon>
        <taxon>Bacillota</taxon>
        <taxon>Clostridia</taxon>
        <taxon>Lachnospirales</taxon>
        <taxon>Lachnospiraceae</taxon>
        <taxon>Anaerostipes</taxon>
    </lineage>
</organism>
<keyword evidence="1" id="KW-1133">Transmembrane helix</keyword>
<feature type="transmembrane region" description="Helical" evidence="1">
    <location>
        <begin position="251"/>
        <end position="271"/>
    </location>
</feature>
<dbReference type="EMBL" id="CYXT01000011">
    <property type="protein sequence ID" value="CUM95967.1"/>
    <property type="molecule type" value="Genomic_DNA"/>
</dbReference>
<feature type="transmembrane region" description="Helical" evidence="1">
    <location>
        <begin position="144"/>
        <end position="166"/>
    </location>
</feature>
<dbReference type="RefSeq" id="WP_055258668.1">
    <property type="nucleotide sequence ID" value="NZ_CAXSPF010000011.1"/>
</dbReference>
<protein>
    <submittedName>
        <fullName evidence="2">Uncharacterized protein conserved in bacteria</fullName>
    </submittedName>
</protein>
<gene>
    <name evidence="2" type="ORF">ERS852425_01710</name>
</gene>
<sequence length="303" mass="34257">MKTSFIQFLLIFSVLSLLFFPQTSVQGAKNGLILWSATITPTLLPFLLLTGFMQYYQTFHLISRLFYPLKKLFPGINEDFFYTCILGFFCGCPLGAKIIDDFISCGSFTKSEGEKLLYTCNQISPMFSAGYTLTLILHGKISALRFFFCLYFPVMCYLIYLVFLFFTSDFLHTHHSSPTIAHKKSADQVIFDSLHSIFMIGICIMIFSIAVSLLEILPLPFYLKRGLTAVLEITNAISYFGSSHMSISRKVILLCMITSFGGLSAAVQTLSVYKKSRLSLWKYLLIRSLFSVSSGLLAYLVFI</sequence>